<evidence type="ECO:0000256" key="8">
    <source>
        <dbReference type="ARBA" id="ARBA00022842"/>
    </source>
</evidence>
<dbReference type="PANTHER" id="PTHR11088:SF60">
    <property type="entry name" value="TRNA DIMETHYLALLYLTRANSFERASE"/>
    <property type="match status" value="1"/>
</dbReference>
<evidence type="ECO:0000256" key="13">
    <source>
        <dbReference type="RuleBase" id="RU003785"/>
    </source>
</evidence>
<evidence type="ECO:0000256" key="6">
    <source>
        <dbReference type="ARBA" id="ARBA00022741"/>
    </source>
</evidence>
<evidence type="ECO:0000256" key="11">
    <source>
        <dbReference type="RuleBase" id="RU003783"/>
    </source>
</evidence>
<gene>
    <name evidence="10 14" type="primary">miaA</name>
    <name evidence="14" type="ORF">NT01SARS_0895</name>
</gene>
<dbReference type="InterPro" id="IPR039657">
    <property type="entry name" value="Dimethylallyltransferase"/>
</dbReference>
<comment type="similarity">
    <text evidence="3 10 13">Belongs to the IPP transferase family.</text>
</comment>
<comment type="function">
    <text evidence="2 10 12">Catalyzes the transfer of a dimethylallyl group onto the adenine at position 37 in tRNAs that read codons beginning with uridine, leading to the formation of N6-(dimethylallyl)adenosine (i(6)A).</text>
</comment>
<dbReference type="Gene3D" id="3.40.50.300">
    <property type="entry name" value="P-loop containing nucleotide triphosphate hydrolases"/>
    <property type="match status" value="1"/>
</dbReference>
<dbReference type="EMBL" id="JH611157">
    <property type="protein sequence ID" value="EJP71095.1"/>
    <property type="molecule type" value="Genomic_DNA"/>
</dbReference>
<comment type="caution">
    <text evidence="10">Lacks conserved residue(s) required for the propagation of feature annotation.</text>
</comment>
<dbReference type="EC" id="2.5.1.75" evidence="10"/>
<comment type="subunit">
    <text evidence="10">Monomer.</text>
</comment>
<evidence type="ECO:0000256" key="1">
    <source>
        <dbReference type="ARBA" id="ARBA00001946"/>
    </source>
</evidence>
<dbReference type="GO" id="GO:0006400">
    <property type="term" value="P:tRNA modification"/>
    <property type="evidence" value="ECO:0007669"/>
    <property type="project" value="TreeGrafter"/>
</dbReference>
<sequence length="302" mass="35033">MFGPTAAGKTNLAIKTYDYLPIEIISVDSVMVYKKCDIGSAKPSKEILKQYPHHLVDVESLNNIFSVADFLNLAKALIEETHDKNKIPFFVGGSMMYFRSLFYGIHDLPGRDLEYRKELNEIKQNNSTSHLYKMLEGIDPNYAVDIDHNDEIRIIRALEIYKNSGKKLSEIFSNNPTNGIREKYEVIQFGIKTDREILHERIKARLHEMIDNGLIEETENILNDFNIAEDHPIRKAVNYKQSIEYINGKYPKDILFDKALYATRQLAKRQVTWMKSWDNYINVDIEDIKTFTNKVKNSLSSL</sequence>
<evidence type="ECO:0000256" key="9">
    <source>
        <dbReference type="ARBA" id="ARBA00049563"/>
    </source>
</evidence>
<proteinExistence type="inferred from homology"/>
<evidence type="ECO:0000256" key="7">
    <source>
        <dbReference type="ARBA" id="ARBA00022840"/>
    </source>
</evidence>
<dbReference type="STRING" id="1123866.NT01SARS_0895"/>
<feature type="region of interest" description="Interaction with substrate tRNA" evidence="10">
    <location>
        <begin position="28"/>
        <end position="31"/>
    </location>
</feature>
<dbReference type="PANTHER" id="PTHR11088">
    <property type="entry name" value="TRNA DIMETHYLALLYLTRANSFERASE"/>
    <property type="match status" value="1"/>
</dbReference>
<name>J4WN70_9GAMM</name>
<keyword evidence="7 10" id="KW-0067">ATP-binding</keyword>
<feature type="binding site" evidence="10">
    <location>
        <begin position="3"/>
        <end position="10"/>
    </location>
    <ligand>
        <name>ATP</name>
        <dbReference type="ChEBI" id="CHEBI:30616"/>
    </ligand>
</feature>
<feature type="site" description="Interaction with substrate tRNA" evidence="10">
    <location>
        <position position="94"/>
    </location>
</feature>
<dbReference type="AlphaFoldDB" id="J4WN70"/>
<dbReference type="InterPro" id="IPR027417">
    <property type="entry name" value="P-loop_NTPase"/>
</dbReference>
<evidence type="ECO:0000313" key="15">
    <source>
        <dbReference type="Proteomes" id="UP000010305"/>
    </source>
</evidence>
<evidence type="ECO:0000256" key="10">
    <source>
        <dbReference type="HAMAP-Rule" id="MF_00185"/>
    </source>
</evidence>
<organism evidence="14 15">
    <name type="scientific">SAR86 cluster bacterium SAR86A</name>
    <dbReference type="NCBI Taxonomy" id="1123866"/>
    <lineage>
        <taxon>Bacteria</taxon>
        <taxon>Pseudomonadati</taxon>
        <taxon>Pseudomonadota</taxon>
        <taxon>Gammaproteobacteria</taxon>
        <taxon>SAR86 cluster</taxon>
    </lineage>
</organism>
<evidence type="ECO:0000256" key="4">
    <source>
        <dbReference type="ARBA" id="ARBA00022679"/>
    </source>
</evidence>
<keyword evidence="5 10" id="KW-0819">tRNA processing</keyword>
<evidence type="ECO:0000256" key="5">
    <source>
        <dbReference type="ARBA" id="ARBA00022694"/>
    </source>
</evidence>
<keyword evidence="8 10" id="KW-0460">Magnesium</keyword>
<evidence type="ECO:0000256" key="3">
    <source>
        <dbReference type="ARBA" id="ARBA00005842"/>
    </source>
</evidence>
<dbReference type="HAMAP" id="MF_00185">
    <property type="entry name" value="IPP_trans"/>
    <property type="match status" value="1"/>
</dbReference>
<dbReference type="GO" id="GO:0005524">
    <property type="term" value="F:ATP binding"/>
    <property type="evidence" value="ECO:0007669"/>
    <property type="project" value="UniProtKB-UniRule"/>
</dbReference>
<dbReference type="NCBIfam" id="TIGR00174">
    <property type="entry name" value="miaA"/>
    <property type="match status" value="1"/>
</dbReference>
<evidence type="ECO:0000256" key="2">
    <source>
        <dbReference type="ARBA" id="ARBA00003213"/>
    </source>
</evidence>
<dbReference type="InterPro" id="IPR018022">
    <property type="entry name" value="IPT"/>
</dbReference>
<dbReference type="SUPFAM" id="SSF52540">
    <property type="entry name" value="P-loop containing nucleoside triphosphate hydrolases"/>
    <property type="match status" value="2"/>
</dbReference>
<reference evidence="14 15" key="1">
    <citation type="journal article" date="2012" name="ISME J.">
        <title>Genomic insights to SAR86, an abundant and uncultivated marine bacterial lineage.</title>
        <authorList>
            <person name="Dupont C.L."/>
            <person name="Rusch D.B."/>
            <person name="Yooseph S."/>
            <person name="Lombardo M.J."/>
            <person name="Richter R.A."/>
            <person name="Valas R."/>
            <person name="Novotny M."/>
            <person name="Yee-Greenbaum J."/>
            <person name="Selengut J.D."/>
            <person name="Haft D.H."/>
            <person name="Halpern A.L."/>
            <person name="Lasken R.S."/>
            <person name="Nealson K."/>
            <person name="Friedman R."/>
            <person name="Venter J.C."/>
        </authorList>
    </citation>
    <scope>NUCLEOTIDE SEQUENCE [LARGE SCALE GENOMIC DNA]</scope>
</reference>
<accession>J4WN70</accession>
<dbReference type="Pfam" id="PF01715">
    <property type="entry name" value="IPPT"/>
    <property type="match status" value="1"/>
</dbReference>
<feature type="site" description="Interaction with substrate tRNA" evidence="10">
    <location>
        <position position="116"/>
    </location>
</feature>
<dbReference type="HOGENOM" id="CLU_032616_0_1_6"/>
<evidence type="ECO:0000313" key="14">
    <source>
        <dbReference type="EMBL" id="EJP71095.1"/>
    </source>
</evidence>
<dbReference type="Gene3D" id="1.10.20.140">
    <property type="match status" value="1"/>
</dbReference>
<dbReference type="Proteomes" id="UP000010305">
    <property type="component" value="Unassembled WGS sequence"/>
</dbReference>
<evidence type="ECO:0000256" key="12">
    <source>
        <dbReference type="RuleBase" id="RU003784"/>
    </source>
</evidence>
<dbReference type="GO" id="GO:0052381">
    <property type="term" value="F:tRNA dimethylallyltransferase activity"/>
    <property type="evidence" value="ECO:0007669"/>
    <property type="project" value="UniProtKB-UniRule"/>
</dbReference>
<comment type="catalytic activity">
    <reaction evidence="9 10 11">
        <text>adenosine(37) in tRNA + dimethylallyl diphosphate = N(6)-dimethylallyladenosine(37) in tRNA + diphosphate</text>
        <dbReference type="Rhea" id="RHEA:26482"/>
        <dbReference type="Rhea" id="RHEA-COMP:10162"/>
        <dbReference type="Rhea" id="RHEA-COMP:10375"/>
        <dbReference type="ChEBI" id="CHEBI:33019"/>
        <dbReference type="ChEBI" id="CHEBI:57623"/>
        <dbReference type="ChEBI" id="CHEBI:74411"/>
        <dbReference type="ChEBI" id="CHEBI:74415"/>
        <dbReference type="EC" id="2.5.1.75"/>
    </reaction>
</comment>
<keyword evidence="6 10" id="KW-0547">Nucleotide-binding</keyword>
<keyword evidence="4 10" id="KW-0808">Transferase</keyword>
<feature type="binding site" evidence="10">
    <location>
        <begin position="5"/>
        <end position="10"/>
    </location>
    <ligand>
        <name>substrate</name>
    </ligand>
</feature>
<comment type="cofactor">
    <cofactor evidence="1 10">
        <name>Mg(2+)</name>
        <dbReference type="ChEBI" id="CHEBI:18420"/>
    </cofactor>
</comment>
<protein>
    <recommendedName>
        <fullName evidence="10">tRNA dimethylallyltransferase</fullName>
        <ecNumber evidence="10">2.5.1.75</ecNumber>
    </recommendedName>
    <alternativeName>
        <fullName evidence="10">Dimethylallyl diphosphate:tRNA dimethylallyltransferase</fullName>
        <shortName evidence="10">DMAPP:tRNA dimethylallyltransferase</shortName>
        <shortName evidence="10">DMATase</shortName>
    </alternativeName>
    <alternativeName>
        <fullName evidence="10">Isopentenyl-diphosphate:tRNA isopentenyltransferase</fullName>
        <shortName evidence="10">IPP transferase</shortName>
        <shortName evidence="10">IPPT</shortName>
        <shortName evidence="10">IPTase</shortName>
    </alternativeName>
</protein>